<evidence type="ECO:0000259" key="10">
    <source>
        <dbReference type="PROSITE" id="PS50157"/>
    </source>
</evidence>
<keyword evidence="7" id="KW-0539">Nucleus</keyword>
<protein>
    <recommendedName>
        <fullName evidence="10">C2H2-type domain-containing protein</fullName>
    </recommendedName>
</protein>
<evidence type="ECO:0000256" key="6">
    <source>
        <dbReference type="ARBA" id="ARBA00023163"/>
    </source>
</evidence>
<evidence type="ECO:0000313" key="11">
    <source>
        <dbReference type="EMBL" id="KAJ9175755.1"/>
    </source>
</evidence>
<evidence type="ECO:0000256" key="4">
    <source>
        <dbReference type="ARBA" id="ARBA00022833"/>
    </source>
</evidence>
<dbReference type="Pfam" id="PF13912">
    <property type="entry name" value="zf-C2H2_6"/>
    <property type="match status" value="1"/>
</dbReference>
<feature type="region of interest" description="Disordered" evidence="9">
    <location>
        <begin position="255"/>
        <end position="279"/>
    </location>
</feature>
<dbReference type="Gene3D" id="3.30.160.60">
    <property type="entry name" value="Classic Zinc Finger"/>
    <property type="match status" value="1"/>
</dbReference>
<evidence type="ECO:0000256" key="5">
    <source>
        <dbReference type="ARBA" id="ARBA00023015"/>
    </source>
</evidence>
<evidence type="ECO:0000256" key="3">
    <source>
        <dbReference type="ARBA" id="ARBA00022771"/>
    </source>
</evidence>
<keyword evidence="4" id="KW-0862">Zinc</keyword>
<dbReference type="PROSITE" id="PS50157">
    <property type="entry name" value="ZINC_FINGER_C2H2_2"/>
    <property type="match status" value="1"/>
</dbReference>
<name>A0ABQ9M894_HEVBR</name>
<keyword evidence="5" id="KW-0805">Transcription regulation</keyword>
<dbReference type="EMBL" id="JARPOI010000008">
    <property type="protein sequence ID" value="KAJ9175755.1"/>
    <property type="molecule type" value="Genomic_DNA"/>
</dbReference>
<proteinExistence type="predicted"/>
<dbReference type="InterPro" id="IPR052426">
    <property type="entry name" value="Plant_dev_regulator"/>
</dbReference>
<dbReference type="Proteomes" id="UP001174677">
    <property type="component" value="Chromosome 8"/>
</dbReference>
<comment type="subcellular location">
    <subcellularLocation>
        <location evidence="1">Nucleus</location>
    </subcellularLocation>
</comment>
<dbReference type="PANTHER" id="PTHR45801:SF119">
    <property type="entry name" value="ZINC FINGER PROTEIN 10-LIKE"/>
    <property type="match status" value="1"/>
</dbReference>
<keyword evidence="2" id="KW-0479">Metal-binding</keyword>
<dbReference type="InterPro" id="IPR013087">
    <property type="entry name" value="Znf_C2H2_type"/>
</dbReference>
<evidence type="ECO:0000256" key="2">
    <source>
        <dbReference type="ARBA" id="ARBA00022723"/>
    </source>
</evidence>
<comment type="caution">
    <text evidence="11">The sequence shown here is derived from an EMBL/GenBank/DDBJ whole genome shotgun (WGS) entry which is preliminary data.</text>
</comment>
<keyword evidence="12" id="KW-1185">Reference proteome</keyword>
<reference evidence="11 12" key="1">
    <citation type="journal article" date="2023" name="Plant Biotechnol. J.">
        <title>Chromosome-level wild Hevea brasiliensis genome provides new tools for genomic-assisted breeding and valuable loci to elevate rubber yield.</title>
        <authorList>
            <person name="Cheng H."/>
            <person name="Song X."/>
            <person name="Hu Y."/>
            <person name="Wu T."/>
            <person name="Yang Q."/>
            <person name="An Z."/>
            <person name="Feng S."/>
            <person name="Deng Z."/>
            <person name="Wu W."/>
            <person name="Zeng X."/>
            <person name="Tu M."/>
            <person name="Wang X."/>
            <person name="Huang H."/>
        </authorList>
    </citation>
    <scope>NUCLEOTIDE SEQUENCE [LARGE SCALE GENOMIC DNA]</scope>
    <source>
        <strain evidence="11">MT/VB/25A 57/8</strain>
    </source>
</reference>
<keyword evidence="6" id="KW-0804">Transcription</keyword>
<dbReference type="SMART" id="SM00355">
    <property type="entry name" value="ZnF_C2H2"/>
    <property type="match status" value="1"/>
</dbReference>
<dbReference type="PANTHER" id="PTHR45801">
    <property type="entry name" value="OS07G0101800 PROTEIN"/>
    <property type="match status" value="1"/>
</dbReference>
<sequence>MEQAQYLMWMKRRQFLNSNFQAWKNPIIDSWEEKAFAEDASATLGGCIWPPRSYSCSFCKREFRSAQALGGHMNVHRRDRARLKQSLSPQNDVFQYQNHTQNPLKSFDSHFPSEVFTLDSGSSLVASTLTSSRVSAMSSQENLSDHTFVSPHPCTIIEEKRKVSPHIHDLSGSDSLGVRLLDIPDSKLEVKNPRDSTGLNRDDFVETDLFMGFNSVVSRKPPSGSYGDFSCKRPKATAFLIKPCSSDRYNYQPELIEPNSTSMEDIDLELRLGKPPKVK</sequence>
<dbReference type="SUPFAM" id="SSF57667">
    <property type="entry name" value="beta-beta-alpha zinc fingers"/>
    <property type="match status" value="1"/>
</dbReference>
<feature type="domain" description="C2H2-type" evidence="10">
    <location>
        <begin position="54"/>
        <end position="81"/>
    </location>
</feature>
<organism evidence="11 12">
    <name type="scientific">Hevea brasiliensis</name>
    <name type="common">Para rubber tree</name>
    <name type="synonym">Siphonia brasiliensis</name>
    <dbReference type="NCBI Taxonomy" id="3981"/>
    <lineage>
        <taxon>Eukaryota</taxon>
        <taxon>Viridiplantae</taxon>
        <taxon>Streptophyta</taxon>
        <taxon>Embryophyta</taxon>
        <taxon>Tracheophyta</taxon>
        <taxon>Spermatophyta</taxon>
        <taxon>Magnoliopsida</taxon>
        <taxon>eudicotyledons</taxon>
        <taxon>Gunneridae</taxon>
        <taxon>Pentapetalae</taxon>
        <taxon>rosids</taxon>
        <taxon>fabids</taxon>
        <taxon>Malpighiales</taxon>
        <taxon>Euphorbiaceae</taxon>
        <taxon>Crotonoideae</taxon>
        <taxon>Micrandreae</taxon>
        <taxon>Hevea</taxon>
    </lineage>
</organism>
<gene>
    <name evidence="11" type="ORF">P3X46_014278</name>
</gene>
<dbReference type="PROSITE" id="PS00028">
    <property type="entry name" value="ZINC_FINGER_C2H2_1"/>
    <property type="match status" value="1"/>
</dbReference>
<evidence type="ECO:0000256" key="9">
    <source>
        <dbReference type="SAM" id="MobiDB-lite"/>
    </source>
</evidence>
<evidence type="ECO:0000313" key="12">
    <source>
        <dbReference type="Proteomes" id="UP001174677"/>
    </source>
</evidence>
<keyword evidence="3 8" id="KW-0863">Zinc-finger</keyword>
<evidence type="ECO:0000256" key="7">
    <source>
        <dbReference type="ARBA" id="ARBA00023242"/>
    </source>
</evidence>
<dbReference type="InterPro" id="IPR036236">
    <property type="entry name" value="Znf_C2H2_sf"/>
</dbReference>
<accession>A0ABQ9M894</accession>
<evidence type="ECO:0000256" key="8">
    <source>
        <dbReference type="PROSITE-ProRule" id="PRU00042"/>
    </source>
</evidence>
<evidence type="ECO:0000256" key="1">
    <source>
        <dbReference type="ARBA" id="ARBA00004123"/>
    </source>
</evidence>